<evidence type="ECO:0000256" key="1">
    <source>
        <dbReference type="SAM" id="MobiDB-lite"/>
    </source>
</evidence>
<comment type="caution">
    <text evidence="2">The sequence shown here is derived from an EMBL/GenBank/DDBJ whole genome shotgun (WGS) entry which is preliminary data.</text>
</comment>
<evidence type="ECO:0000313" key="3">
    <source>
        <dbReference type="Proteomes" id="UP000271974"/>
    </source>
</evidence>
<feature type="compositionally biased region" description="Basic and acidic residues" evidence="1">
    <location>
        <begin position="95"/>
        <end position="107"/>
    </location>
</feature>
<dbReference type="OrthoDB" id="195843at2759"/>
<proteinExistence type="predicted"/>
<name>A0A3S1BN35_ELYCH</name>
<organism evidence="2 3">
    <name type="scientific">Elysia chlorotica</name>
    <name type="common">Eastern emerald elysia</name>
    <name type="synonym">Sea slug</name>
    <dbReference type="NCBI Taxonomy" id="188477"/>
    <lineage>
        <taxon>Eukaryota</taxon>
        <taxon>Metazoa</taxon>
        <taxon>Spiralia</taxon>
        <taxon>Lophotrochozoa</taxon>
        <taxon>Mollusca</taxon>
        <taxon>Gastropoda</taxon>
        <taxon>Heterobranchia</taxon>
        <taxon>Euthyneura</taxon>
        <taxon>Panpulmonata</taxon>
        <taxon>Sacoglossa</taxon>
        <taxon>Placobranchoidea</taxon>
        <taxon>Plakobranchidae</taxon>
        <taxon>Elysia</taxon>
    </lineage>
</organism>
<reference evidence="2 3" key="1">
    <citation type="submission" date="2019-01" db="EMBL/GenBank/DDBJ databases">
        <title>A draft genome assembly of the solar-powered sea slug Elysia chlorotica.</title>
        <authorList>
            <person name="Cai H."/>
            <person name="Li Q."/>
            <person name="Fang X."/>
            <person name="Li J."/>
            <person name="Curtis N.E."/>
            <person name="Altenburger A."/>
            <person name="Shibata T."/>
            <person name="Feng M."/>
            <person name="Maeda T."/>
            <person name="Schwartz J.A."/>
            <person name="Shigenobu S."/>
            <person name="Lundholm N."/>
            <person name="Nishiyama T."/>
            <person name="Yang H."/>
            <person name="Hasebe M."/>
            <person name="Li S."/>
            <person name="Pierce S.K."/>
            <person name="Wang J."/>
        </authorList>
    </citation>
    <scope>NUCLEOTIDE SEQUENCE [LARGE SCALE GENOMIC DNA]</scope>
    <source>
        <strain evidence="2">EC2010</strain>
        <tissue evidence="2">Whole organism of an adult</tissue>
    </source>
</reference>
<accession>A0A3S1BN35</accession>
<feature type="region of interest" description="Disordered" evidence="1">
    <location>
        <begin position="72"/>
        <end position="107"/>
    </location>
</feature>
<sequence>MNPAEEDNPLISPKKKGQQDLLSELNDVLSIRAEKIRQRLVSERQGETDDVLASTECIQTFEEEHLKALRDDTVTNPATRNPSLIPLPKARLRKQSKDGHKPILSREEKVCAKARKNSQNHDRTISKGSTVNIKNYKPGYTWNKGGRVKELRI</sequence>
<feature type="non-terminal residue" evidence="2">
    <location>
        <position position="153"/>
    </location>
</feature>
<dbReference type="Proteomes" id="UP000271974">
    <property type="component" value="Unassembled WGS sequence"/>
</dbReference>
<keyword evidence="3" id="KW-1185">Reference proteome</keyword>
<evidence type="ECO:0000313" key="2">
    <source>
        <dbReference type="EMBL" id="RUS87485.1"/>
    </source>
</evidence>
<protein>
    <submittedName>
        <fullName evidence="2">Uncharacterized protein</fullName>
    </submittedName>
</protein>
<dbReference type="AlphaFoldDB" id="A0A3S1BN35"/>
<gene>
    <name evidence="2" type="ORF">EGW08_004739</name>
</gene>
<dbReference type="EMBL" id="RQTK01000109">
    <property type="protein sequence ID" value="RUS87485.1"/>
    <property type="molecule type" value="Genomic_DNA"/>
</dbReference>